<reference evidence="2 3" key="1">
    <citation type="submission" date="2019-01" db="EMBL/GenBank/DDBJ databases">
        <authorList>
            <person name="Chen W.-M."/>
        </authorList>
    </citation>
    <scope>NUCLEOTIDE SEQUENCE [LARGE SCALE GENOMIC DNA]</scope>
    <source>
        <strain evidence="2 3">HPM-16</strain>
    </source>
</reference>
<proteinExistence type="predicted"/>
<dbReference type="AlphaFoldDB" id="A0A437QDC9"/>
<dbReference type="Proteomes" id="UP000282818">
    <property type="component" value="Unassembled WGS sequence"/>
</dbReference>
<dbReference type="Pfam" id="PF09836">
    <property type="entry name" value="DUF2063"/>
    <property type="match status" value="1"/>
</dbReference>
<dbReference type="RefSeq" id="WP_127692715.1">
    <property type="nucleotide sequence ID" value="NZ_SACQ01000001.1"/>
</dbReference>
<dbReference type="InterPro" id="IPR044922">
    <property type="entry name" value="DUF2063_N_sf"/>
</dbReference>
<keyword evidence="3" id="KW-1185">Reference proteome</keyword>
<dbReference type="EMBL" id="SACQ01000001">
    <property type="protein sequence ID" value="RVU32546.1"/>
    <property type="molecule type" value="Genomic_DNA"/>
</dbReference>
<evidence type="ECO:0000313" key="3">
    <source>
        <dbReference type="Proteomes" id="UP000282818"/>
    </source>
</evidence>
<evidence type="ECO:0000259" key="1">
    <source>
        <dbReference type="Pfam" id="PF09836"/>
    </source>
</evidence>
<accession>A0A437QDC9</accession>
<protein>
    <submittedName>
        <fullName evidence="2">DUF2063 domain-containing protein</fullName>
    </submittedName>
</protein>
<sequence length="267" mass="30299">MSDLKHLQEQMMAFIMGQPSSTDGLLKEGQGADTQTRLGIYRNNYLCALRDVLDTDFDILGRYMGDELFDPMIEGYIETCPSQYTSLRDFGNQIPQFLTETEPFKNYPQLAHLARFERALMDSFDAADRPRLARSDLMAIPQEQWPNMTLRFHPSLQRFQAPYNVVEIWQAIKAEQHPPDLTTQAAMWVLWRNAERLTEFRSASDFEQLMLNGFLSGNNLAGVAEQLAASFAPDVIAAHLVEQLFTWLDAGWVIALPTDAGTELTAV</sequence>
<feature type="domain" description="Putative DNA-binding" evidence="1">
    <location>
        <begin position="7"/>
        <end position="98"/>
    </location>
</feature>
<dbReference type="Gene3D" id="1.10.150.690">
    <property type="entry name" value="DUF2063"/>
    <property type="match status" value="1"/>
</dbReference>
<dbReference type="InterPro" id="IPR018640">
    <property type="entry name" value="DUF2063"/>
</dbReference>
<name>A0A437QDC9_9GAMM</name>
<comment type="caution">
    <text evidence="2">The sequence shown here is derived from an EMBL/GenBank/DDBJ whole genome shotgun (WGS) entry which is preliminary data.</text>
</comment>
<evidence type="ECO:0000313" key="2">
    <source>
        <dbReference type="EMBL" id="RVU32546.1"/>
    </source>
</evidence>
<organism evidence="2 3">
    <name type="scientific">Neptunomonas marina</name>
    <dbReference type="NCBI Taxonomy" id="1815562"/>
    <lineage>
        <taxon>Bacteria</taxon>
        <taxon>Pseudomonadati</taxon>
        <taxon>Pseudomonadota</taxon>
        <taxon>Gammaproteobacteria</taxon>
        <taxon>Oceanospirillales</taxon>
        <taxon>Oceanospirillaceae</taxon>
        <taxon>Neptunomonas</taxon>
    </lineage>
</organism>
<gene>
    <name evidence="2" type="ORF">EOE65_02530</name>
</gene>